<sequence>MNDPLQVTPLTIRPASAFSYDLGIHGMFTVNFSVPGVTPSSVVMASMTEINSNGQPFVGDATTTVHNVAPGNGNVRLRGEVGWSSDLSVRVYLLVN</sequence>
<organism evidence="1 2">
    <name type="scientific">Kitasatospora griseola</name>
    <name type="common">Streptomyces griseolosporeus</name>
    <dbReference type="NCBI Taxonomy" id="2064"/>
    <lineage>
        <taxon>Bacteria</taxon>
        <taxon>Bacillati</taxon>
        <taxon>Actinomycetota</taxon>
        <taxon>Actinomycetes</taxon>
        <taxon>Kitasatosporales</taxon>
        <taxon>Streptomycetaceae</taxon>
        <taxon>Kitasatospora</taxon>
    </lineage>
</organism>
<keyword evidence="2" id="KW-1185">Reference proteome</keyword>
<dbReference type="PATRIC" id="fig|2064.6.peg.3207"/>
<proteinExistence type="predicted"/>
<name>A0A0D0Q2U1_KITGR</name>
<comment type="caution">
    <text evidence="1">The sequence shown here is derived from an EMBL/GenBank/DDBJ whole genome shotgun (WGS) entry which is preliminary data.</text>
</comment>
<dbReference type="AlphaFoldDB" id="A0A0D0Q2U1"/>
<accession>A0A0D0Q2U1</accession>
<evidence type="ECO:0000313" key="1">
    <source>
        <dbReference type="EMBL" id="KIQ65243.1"/>
    </source>
</evidence>
<protein>
    <submittedName>
        <fullName evidence="1">Uncharacterized protein</fullName>
    </submittedName>
</protein>
<reference evidence="1 2" key="1">
    <citation type="submission" date="2015-02" db="EMBL/GenBank/DDBJ databases">
        <title>Draft genome sequence of Kitasatospora griseola MF730-N6, a bafilomycin, terpentecin and satosporin producer.</title>
        <authorList>
            <person name="Arens J.C."/>
            <person name="Haltli B."/>
            <person name="Kerr R.G."/>
        </authorList>
    </citation>
    <scope>NUCLEOTIDE SEQUENCE [LARGE SCALE GENOMIC DNA]</scope>
    <source>
        <strain evidence="1 2">MF730-N6</strain>
    </source>
</reference>
<gene>
    <name evidence="1" type="ORF">TR51_14925</name>
</gene>
<dbReference type="Proteomes" id="UP000032066">
    <property type="component" value="Unassembled WGS sequence"/>
</dbReference>
<dbReference type="OrthoDB" id="4333526at2"/>
<dbReference type="EMBL" id="JXZB01000002">
    <property type="protein sequence ID" value="KIQ65243.1"/>
    <property type="molecule type" value="Genomic_DNA"/>
</dbReference>
<evidence type="ECO:0000313" key="2">
    <source>
        <dbReference type="Proteomes" id="UP000032066"/>
    </source>
</evidence>
<dbReference type="RefSeq" id="WP_043911425.1">
    <property type="nucleotide sequence ID" value="NZ_JBFBDQ010000009.1"/>
</dbReference>